<evidence type="ECO:0000313" key="1">
    <source>
        <dbReference type="EMBL" id="MQN01178.1"/>
    </source>
</evidence>
<name>A0A6N7IZL2_9FIRM</name>
<gene>
    <name evidence="1" type="ORF">FRC54_04410</name>
</gene>
<reference evidence="1" key="1">
    <citation type="journal article" date="2020" name="Appl. Environ. Microbiol.">
        <title>Medium-Chain Fatty Acid Synthesis by 'Candidatus Weimeria bifida' gen. nov., sp. nov., and 'Candidatus Pseudoramibacter fermentans' sp. nov.</title>
        <authorList>
            <person name="Scarborough M.J."/>
            <person name="Myers K.S."/>
            <person name="Donohue T.J."/>
            <person name="Noguera D.R."/>
        </authorList>
    </citation>
    <scope>NUCLEOTIDE SEQUENCE</scope>
    <source>
        <strain evidence="1">LCO1.1</strain>
    </source>
</reference>
<proteinExistence type="predicted"/>
<dbReference type="AlphaFoldDB" id="A0A6N7IZL2"/>
<protein>
    <submittedName>
        <fullName evidence="1">Uncharacterized protein</fullName>
    </submittedName>
</protein>
<dbReference type="Proteomes" id="UP000460257">
    <property type="component" value="Unassembled WGS sequence"/>
</dbReference>
<sequence length="144" mass="16129">MLFFTGSSTPNRKDIKHSGAGRIARIHMLPMSLYEAGYSDGKISLKDICYGKADDVMTGEVDLKNLIDFILRGGWPDNIDIPLSAASLVPKQYVEAIITDDSARIDGVQRDTLKMRRLLKSLARNEITTATNRTLIRDIKLRTF</sequence>
<organism evidence="1 2">
    <name type="scientific">Candidatus Weimeria bifida</name>
    <dbReference type="NCBI Taxonomy" id="2599074"/>
    <lineage>
        <taxon>Bacteria</taxon>
        <taxon>Bacillati</taxon>
        <taxon>Bacillota</taxon>
        <taxon>Clostridia</taxon>
        <taxon>Lachnospirales</taxon>
        <taxon>Lachnospiraceae</taxon>
        <taxon>Candidatus Weimeria</taxon>
    </lineage>
</organism>
<keyword evidence="2" id="KW-1185">Reference proteome</keyword>
<accession>A0A6N7IZL2</accession>
<evidence type="ECO:0000313" key="2">
    <source>
        <dbReference type="Proteomes" id="UP000460257"/>
    </source>
</evidence>
<dbReference type="EMBL" id="VOGC01000003">
    <property type="protein sequence ID" value="MQN01178.1"/>
    <property type="molecule type" value="Genomic_DNA"/>
</dbReference>
<comment type="caution">
    <text evidence="1">The sequence shown here is derived from an EMBL/GenBank/DDBJ whole genome shotgun (WGS) entry which is preliminary data.</text>
</comment>